<dbReference type="KEGG" id="pmar:B0X71_09395"/>
<keyword evidence="1" id="KW-1133">Transmembrane helix</keyword>
<evidence type="ECO:0000313" key="3">
    <source>
        <dbReference type="Proteomes" id="UP000188184"/>
    </source>
</evidence>
<dbReference type="EMBL" id="CP019640">
    <property type="protein sequence ID" value="AQQ53272.1"/>
    <property type="molecule type" value="Genomic_DNA"/>
</dbReference>
<evidence type="ECO:0000256" key="1">
    <source>
        <dbReference type="SAM" id="Phobius"/>
    </source>
</evidence>
<keyword evidence="1" id="KW-0812">Transmembrane</keyword>
<dbReference type="RefSeq" id="WP_077589161.1">
    <property type="nucleotide sequence ID" value="NZ_CP019640.1"/>
</dbReference>
<sequence length="142" mass="16180">MYGADSAFLGELFLLLAVVVLLMLIFNAVMRKWLGVEKAKVFSYNHANDTHAKIDWTIRWIGIVMLIVGYIITIIRLPQEPILFLQPFVLIVIFGFASGVVQAVMEWKYAKNPRAYILTASQLVFFTFLLVSLYATDFWGIA</sequence>
<keyword evidence="3" id="KW-1185">Reference proteome</keyword>
<protein>
    <recommendedName>
        <fullName evidence="4">DUF4181 domain-containing protein</fullName>
    </recommendedName>
</protein>
<accession>A0A1Q2L054</accession>
<feature type="transmembrane region" description="Helical" evidence="1">
    <location>
        <begin position="83"/>
        <end position="104"/>
    </location>
</feature>
<evidence type="ECO:0000313" key="2">
    <source>
        <dbReference type="EMBL" id="AQQ53272.1"/>
    </source>
</evidence>
<feature type="transmembrane region" description="Helical" evidence="1">
    <location>
        <begin position="58"/>
        <end position="77"/>
    </location>
</feature>
<dbReference type="InterPro" id="IPR025441">
    <property type="entry name" value="DUF4181"/>
</dbReference>
<gene>
    <name evidence="2" type="ORF">B0X71_09395</name>
</gene>
<reference evidence="2 3" key="1">
    <citation type="submission" date="2017-02" db="EMBL/GenBank/DDBJ databases">
        <title>The complete genomic sequence of a novel cold adapted crude oil-degrading bacterium Planococcus qaidamina Y42.</title>
        <authorList>
            <person name="Yang R."/>
        </authorList>
    </citation>
    <scope>NUCLEOTIDE SEQUENCE [LARGE SCALE GENOMIC DNA]</scope>
    <source>
        <strain evidence="2 3">Y42</strain>
    </source>
</reference>
<dbReference type="Proteomes" id="UP000188184">
    <property type="component" value="Chromosome"/>
</dbReference>
<feature type="transmembrane region" description="Helical" evidence="1">
    <location>
        <begin position="116"/>
        <end position="135"/>
    </location>
</feature>
<keyword evidence="1" id="KW-0472">Membrane</keyword>
<feature type="transmembrane region" description="Helical" evidence="1">
    <location>
        <begin position="12"/>
        <end position="30"/>
    </location>
</feature>
<dbReference type="AlphaFoldDB" id="A0A1Q2L054"/>
<organism evidence="2 3">
    <name type="scientific">Planococcus lenghuensis</name>
    <dbReference type="NCBI Taxonomy" id="2213202"/>
    <lineage>
        <taxon>Bacteria</taxon>
        <taxon>Bacillati</taxon>
        <taxon>Bacillota</taxon>
        <taxon>Bacilli</taxon>
        <taxon>Bacillales</taxon>
        <taxon>Caryophanaceae</taxon>
        <taxon>Planococcus</taxon>
    </lineage>
</organism>
<dbReference type="Pfam" id="PF13789">
    <property type="entry name" value="DUF4181"/>
    <property type="match status" value="1"/>
</dbReference>
<evidence type="ECO:0008006" key="4">
    <source>
        <dbReference type="Google" id="ProtNLM"/>
    </source>
</evidence>
<proteinExistence type="predicted"/>
<name>A0A1Q2L054_9BACL</name>
<dbReference type="OrthoDB" id="2428213at2"/>